<comment type="similarity">
    <text evidence="1 4">Belongs to the bacterial flagellin family.</text>
</comment>
<dbReference type="PANTHER" id="PTHR42792">
    <property type="entry name" value="FLAGELLIN"/>
    <property type="match status" value="1"/>
</dbReference>
<dbReference type="Gene3D" id="1.20.1330.10">
    <property type="entry name" value="f41 fragment of flagellin, N-terminal domain"/>
    <property type="match status" value="1"/>
</dbReference>
<dbReference type="InterPro" id="IPR001029">
    <property type="entry name" value="Flagellin_N"/>
</dbReference>
<dbReference type="GO" id="GO:0009288">
    <property type="term" value="C:bacterial-type flagellum"/>
    <property type="evidence" value="ECO:0007669"/>
    <property type="project" value="UniProtKB-SubCell"/>
</dbReference>
<evidence type="ECO:0000313" key="7">
    <source>
        <dbReference type="EMBL" id="BDX07747.1"/>
    </source>
</evidence>
<dbReference type="GO" id="GO:0005198">
    <property type="term" value="F:structural molecule activity"/>
    <property type="evidence" value="ECO:0007669"/>
    <property type="project" value="UniProtKB-UniRule"/>
</dbReference>
<evidence type="ECO:0000256" key="3">
    <source>
        <dbReference type="ARBA" id="ARBA00023143"/>
    </source>
</evidence>
<sequence>MVGIVSNNSGNSLLQQVQERQNNLLERLASGKKVNSAADGAAAQQIIDRLSSQIGGNQQALNNVYDGISLAQIGDAALSGVTDDVNRIRELSIQAGNGLLTDADRSALQQEVTQLQDNIRDTLENTNFNGNSLFTSDSTINFQSGANAGQSIGVNTRDLPTALNDILNADISTAAGAQTALDSADSAIETVGSNRAEFGAVQNRFESTARQLTTQAENEAAARSRIQDTDFAQTTSDLAASQVLSQANIAVQAQSNQQQSQVLSLLS</sequence>
<dbReference type="GO" id="GO:0005576">
    <property type="term" value="C:extracellular region"/>
    <property type="evidence" value="ECO:0007669"/>
    <property type="project" value="UniProtKB-SubCell"/>
</dbReference>
<comment type="subcellular location">
    <subcellularLocation>
        <location evidence="4">Secreted</location>
    </subcellularLocation>
    <subcellularLocation>
        <location evidence="4">Bacterial flagellum</location>
    </subcellularLocation>
</comment>
<dbReference type="Proteomes" id="UP001333710">
    <property type="component" value="Chromosome"/>
</dbReference>
<evidence type="ECO:0000313" key="8">
    <source>
        <dbReference type="Proteomes" id="UP001333710"/>
    </source>
</evidence>
<reference evidence="7" key="1">
    <citation type="submission" date="2023-01" db="EMBL/GenBank/DDBJ databases">
        <title>Complete genome sequence of Planctobacterium marinum strain Dej080120_11.</title>
        <authorList>
            <person name="Ueki S."/>
            <person name="Maruyama F."/>
        </authorList>
    </citation>
    <scope>NUCLEOTIDE SEQUENCE</scope>
    <source>
        <strain evidence="7">Dej080120_11</strain>
    </source>
</reference>
<keyword evidence="2 4" id="KW-0964">Secreted</keyword>
<keyword evidence="3 4" id="KW-0975">Bacterial flagellum</keyword>
<accession>A0AA48HQD9</accession>
<dbReference type="Pfam" id="PF00700">
    <property type="entry name" value="Flagellin_C"/>
    <property type="match status" value="1"/>
</dbReference>
<dbReference type="InterPro" id="IPR046358">
    <property type="entry name" value="Flagellin_C"/>
</dbReference>
<keyword evidence="8" id="KW-1185">Reference proteome</keyword>
<gene>
    <name evidence="7" type="primary">fliC_2</name>
    <name evidence="7" type="ORF">MACH26_32680</name>
</gene>
<dbReference type="Gene3D" id="6.10.10.10">
    <property type="entry name" value="Flagellar export chaperone, C-terminal domain"/>
    <property type="match status" value="1"/>
</dbReference>
<dbReference type="InterPro" id="IPR001492">
    <property type="entry name" value="Flagellin"/>
</dbReference>
<dbReference type="InterPro" id="IPR042187">
    <property type="entry name" value="Flagellin_C_sub2"/>
</dbReference>
<dbReference type="EMBL" id="AP027272">
    <property type="protein sequence ID" value="BDX07747.1"/>
    <property type="molecule type" value="Genomic_DNA"/>
</dbReference>
<evidence type="ECO:0000256" key="2">
    <source>
        <dbReference type="ARBA" id="ARBA00022525"/>
    </source>
</evidence>
<proteinExistence type="inferred from homology"/>
<protein>
    <recommendedName>
        <fullName evidence="4">Flagellin</fullName>
    </recommendedName>
</protein>
<keyword evidence="7" id="KW-0966">Cell projection</keyword>
<dbReference type="PRINTS" id="PR00207">
    <property type="entry name" value="FLAGELLIN"/>
</dbReference>
<feature type="domain" description="Flagellin N-terminal" evidence="5">
    <location>
        <begin position="10"/>
        <end position="136"/>
    </location>
</feature>
<name>A0AA48HQD9_9ALTE</name>
<evidence type="ECO:0000256" key="4">
    <source>
        <dbReference type="RuleBase" id="RU362073"/>
    </source>
</evidence>
<dbReference type="AlphaFoldDB" id="A0AA48HQD9"/>
<dbReference type="PANTHER" id="PTHR42792:SF2">
    <property type="entry name" value="FLAGELLIN"/>
    <property type="match status" value="1"/>
</dbReference>
<comment type="function">
    <text evidence="4">Flagellin is the subunit protein which polymerizes to form the filaments of bacterial flagella.</text>
</comment>
<organism evidence="7 8">
    <name type="scientific">Planctobacterium marinum</name>
    <dbReference type="NCBI Taxonomy" id="1631968"/>
    <lineage>
        <taxon>Bacteria</taxon>
        <taxon>Pseudomonadati</taxon>
        <taxon>Pseudomonadota</taxon>
        <taxon>Gammaproteobacteria</taxon>
        <taxon>Alteromonadales</taxon>
        <taxon>Alteromonadaceae</taxon>
        <taxon>Planctobacterium</taxon>
    </lineage>
</organism>
<dbReference type="RefSeq" id="WP_338293845.1">
    <property type="nucleotide sequence ID" value="NZ_AP027272.1"/>
</dbReference>
<evidence type="ECO:0000259" key="6">
    <source>
        <dbReference type="Pfam" id="PF00700"/>
    </source>
</evidence>
<evidence type="ECO:0000256" key="1">
    <source>
        <dbReference type="ARBA" id="ARBA00005709"/>
    </source>
</evidence>
<dbReference type="Pfam" id="PF00669">
    <property type="entry name" value="Flagellin_N"/>
    <property type="match status" value="1"/>
</dbReference>
<keyword evidence="7" id="KW-0282">Flagellum</keyword>
<dbReference type="KEGG" id="pmaw:MACH26_32680"/>
<feature type="domain" description="Flagellin C-terminal" evidence="6">
    <location>
        <begin position="182"/>
        <end position="266"/>
    </location>
</feature>
<dbReference type="SUPFAM" id="SSF64518">
    <property type="entry name" value="Phase 1 flagellin"/>
    <property type="match status" value="1"/>
</dbReference>
<evidence type="ECO:0000259" key="5">
    <source>
        <dbReference type="Pfam" id="PF00669"/>
    </source>
</evidence>
<keyword evidence="7" id="KW-0969">Cilium</keyword>